<dbReference type="GO" id="GO:0005615">
    <property type="term" value="C:extracellular space"/>
    <property type="evidence" value="ECO:0007669"/>
    <property type="project" value="TreeGrafter"/>
</dbReference>
<dbReference type="SMART" id="SM00700">
    <property type="entry name" value="JHBP"/>
    <property type="match status" value="3"/>
</dbReference>
<dbReference type="Pfam" id="PF06585">
    <property type="entry name" value="JHBP"/>
    <property type="match status" value="4"/>
</dbReference>
<dbReference type="Proteomes" id="UP000324832">
    <property type="component" value="Unassembled WGS sequence"/>
</dbReference>
<dbReference type="EMBL" id="FZQP02005556">
    <property type="protein sequence ID" value="VVD01866.1"/>
    <property type="molecule type" value="Genomic_DNA"/>
</dbReference>
<evidence type="ECO:0000313" key="3">
    <source>
        <dbReference type="Proteomes" id="UP000324832"/>
    </source>
</evidence>
<dbReference type="InterPro" id="IPR038606">
    <property type="entry name" value="To_sf"/>
</dbReference>
<evidence type="ECO:0000256" key="1">
    <source>
        <dbReference type="SAM" id="SignalP"/>
    </source>
</evidence>
<dbReference type="Gene3D" id="3.15.10.30">
    <property type="entry name" value="Haemolymph juvenile hormone binding protein"/>
    <property type="match status" value="6"/>
</dbReference>
<keyword evidence="3" id="KW-1185">Reference proteome</keyword>
<proteinExistence type="predicted"/>
<evidence type="ECO:0000313" key="2">
    <source>
        <dbReference type="EMBL" id="VVD01866.1"/>
    </source>
</evidence>
<name>A0A5E4QU24_9NEOP</name>
<keyword evidence="1" id="KW-0732">Signal</keyword>
<feature type="chain" id="PRO_5022770291" evidence="1">
    <location>
        <begin position="20"/>
        <end position="793"/>
    </location>
</feature>
<gene>
    <name evidence="2" type="ORF">LSINAPIS_LOCUS12191</name>
</gene>
<sequence>MLKLKYLIFITTVIAGVHSAPYVNKCKSDDSKCAKEASALLIPMFSDGIPELGIEPVDPLLIKKSDASSPNLKLILTDYTVSGLKNCIPKKVKYDKSKSKILLKLLCTAQLEGTYDMKGQLLILPLEGNGPIHVTLNKAEISIELDLDEIEKDAPYVNKCKSDDSKCAKEASALLIPMFGDGIPELGIEPVDPLLIKKSDASSPNLKLILTDYTVSGLKNCIPKKVKYDKSKSKILLKLLCTAQLEGTYDMKGQLLILPLEGNGPIHVTLNKAEISIELDLDEIEKDGVKYWNIKDHKFSYVLKDKSIKVFEICNIMYKLKYLVFITTCFAGVYSASFVNKCKSGDSKCVKESAAILIPRFGDGIPELGIEPVDPLFIKMSDASSPNLKLILTDYTLSGLKNKAEISVEADLNEIEKDGVKYWNIKDYKQGYELKDKSVVVFDNLFGGNDVLAPPVTTKCEGKDKKCLKESAQTLLPIFALGIPEYKIHSLDPLSLDKVDADNSNLKFQLTNLKVTGLKDCEGRILILPIEGNGKVEANTKNILIKVDVNVSETQKGTHKYWHIESWNHSFEPKGKSSIKFENLFNGNKALGQAAEDAMKGNGNEIIKEIGPPVIKSITAKVVESVQRFFHAVPLNDLKCLKESAQAILPTFALGMPEYKMHSLDPLMIDKVDADNPNLKFKLTNLKISGLKDCVVKKLEHDADKSKIFLNLLCNVGIEGHYDMKGQIIILPMEGNGKIEADITKAAEDVMKESGNDVIQEVGPPVIKSIASKVVECAQRFFHAVPFNDLVLQ</sequence>
<dbReference type="AlphaFoldDB" id="A0A5E4QU24"/>
<reference evidence="2 3" key="1">
    <citation type="submission" date="2017-07" db="EMBL/GenBank/DDBJ databases">
        <authorList>
            <person name="Talla V."/>
            <person name="Backstrom N."/>
        </authorList>
    </citation>
    <scope>NUCLEOTIDE SEQUENCE [LARGE SCALE GENOMIC DNA]</scope>
</reference>
<dbReference type="PANTHER" id="PTHR11008">
    <property type="entry name" value="PROTEIN TAKEOUT-LIKE PROTEIN"/>
    <property type="match status" value="1"/>
</dbReference>
<accession>A0A5E4QU24</accession>
<feature type="signal peptide" evidence="1">
    <location>
        <begin position="1"/>
        <end position="19"/>
    </location>
</feature>
<dbReference type="InterPro" id="IPR010562">
    <property type="entry name" value="Haemolymph_juvenile_hormone-bd"/>
</dbReference>
<dbReference type="PANTHER" id="PTHR11008:SF41">
    <property type="entry name" value="RE70318P"/>
    <property type="match status" value="1"/>
</dbReference>
<organism evidence="2 3">
    <name type="scientific">Leptidea sinapis</name>
    <dbReference type="NCBI Taxonomy" id="189913"/>
    <lineage>
        <taxon>Eukaryota</taxon>
        <taxon>Metazoa</taxon>
        <taxon>Ecdysozoa</taxon>
        <taxon>Arthropoda</taxon>
        <taxon>Hexapoda</taxon>
        <taxon>Insecta</taxon>
        <taxon>Pterygota</taxon>
        <taxon>Neoptera</taxon>
        <taxon>Endopterygota</taxon>
        <taxon>Lepidoptera</taxon>
        <taxon>Glossata</taxon>
        <taxon>Ditrysia</taxon>
        <taxon>Papilionoidea</taxon>
        <taxon>Pieridae</taxon>
        <taxon>Dismorphiinae</taxon>
        <taxon>Leptidea</taxon>
    </lineage>
</organism>
<protein>
    <submittedName>
        <fullName evidence="2">Uncharacterized protein</fullName>
    </submittedName>
</protein>